<evidence type="ECO:0000259" key="3">
    <source>
        <dbReference type="Pfam" id="PF05368"/>
    </source>
</evidence>
<gene>
    <name evidence="4" type="ORF">CIT31_17940</name>
</gene>
<dbReference type="Gene3D" id="3.40.50.720">
    <property type="entry name" value="NAD(P)-binding Rossmann-like Domain"/>
    <property type="match status" value="1"/>
</dbReference>
<evidence type="ECO:0000313" key="4">
    <source>
        <dbReference type="EMBL" id="PAP94207.1"/>
    </source>
</evidence>
<sequence length="298" mass="32168">MTTKRSVLVTGATGQQGGAVARALLSSGHRVKALTRRPDSDAARQLASAGVEIVASDLGDTASVVKAAKDVDTMFLMGNSYEAGIAQETRQGILAADAAKAAGVGHLIYSSVADADKNTGIPHFESKYLVEQHVAGLGIPYTISAPVAFMENIVAPWSIGALIQGTHAFAMPAKRVLQLVALADIGAFVAALVERRERVFGKRFDLAGSELSGEDQAKILSQSIGRPINYQAIPIAVARQQSEDTALMFEWFDRVGYDVDIAALHRDFPEVRWHSFADWAREFDWRAVERAYVEIIGR</sequence>
<keyword evidence="2" id="KW-0521">NADP</keyword>
<dbReference type="AlphaFoldDB" id="A0A271KGB6"/>
<dbReference type="PANTHER" id="PTHR42748:SF7">
    <property type="entry name" value="NMRA LIKE REDOX SENSOR 1-RELATED"/>
    <property type="match status" value="1"/>
</dbReference>
<proteinExistence type="inferred from homology"/>
<dbReference type="PANTHER" id="PTHR42748">
    <property type="entry name" value="NITROGEN METABOLITE REPRESSION PROTEIN NMRA FAMILY MEMBER"/>
    <property type="match status" value="1"/>
</dbReference>
<dbReference type="InterPro" id="IPR008030">
    <property type="entry name" value="NmrA-like"/>
</dbReference>
<dbReference type="OrthoDB" id="9794300at2"/>
<dbReference type="Proteomes" id="UP000215931">
    <property type="component" value="Unassembled WGS sequence"/>
</dbReference>
<dbReference type="InterPro" id="IPR036291">
    <property type="entry name" value="NAD(P)-bd_dom_sf"/>
</dbReference>
<comment type="similarity">
    <text evidence="1">Belongs to the NmrA-type oxidoreductase family.</text>
</comment>
<dbReference type="CDD" id="cd05251">
    <property type="entry name" value="NmrA_like_SDR_a"/>
    <property type="match status" value="1"/>
</dbReference>
<dbReference type="InterPro" id="IPR051164">
    <property type="entry name" value="NmrA-like_oxidored"/>
</dbReference>
<dbReference type="RefSeq" id="WP_095519710.1">
    <property type="nucleotide sequence ID" value="NZ_NPKH01000023.1"/>
</dbReference>
<protein>
    <submittedName>
        <fullName evidence="4">Nucleoside-diphosphate sugar epimerase</fullName>
    </submittedName>
</protein>
<feature type="domain" description="NmrA-like" evidence="3">
    <location>
        <begin position="4"/>
        <end position="260"/>
    </location>
</feature>
<dbReference type="SUPFAM" id="SSF51735">
    <property type="entry name" value="NAD(P)-binding Rossmann-fold domains"/>
    <property type="match status" value="1"/>
</dbReference>
<reference evidence="4 5" key="1">
    <citation type="submission" date="2017-08" db="EMBL/GenBank/DDBJ databases">
        <title>Mesorhizobium wenxinae sp. nov., a novel rhizobial species isolated from root nodules of chickpea (Cicer arietinum L.).</title>
        <authorList>
            <person name="Zhang J."/>
        </authorList>
    </citation>
    <scope>NUCLEOTIDE SEQUENCE [LARGE SCALE GENOMIC DNA]</scope>
    <source>
        <strain evidence="5">WYCCWR 10019</strain>
    </source>
</reference>
<organism evidence="4 5">
    <name type="scientific">Mesorhizobium wenxiniae</name>
    <dbReference type="NCBI Taxonomy" id="2014805"/>
    <lineage>
        <taxon>Bacteria</taxon>
        <taxon>Pseudomonadati</taxon>
        <taxon>Pseudomonadota</taxon>
        <taxon>Alphaproteobacteria</taxon>
        <taxon>Hyphomicrobiales</taxon>
        <taxon>Phyllobacteriaceae</taxon>
        <taxon>Mesorhizobium</taxon>
    </lineage>
</organism>
<evidence type="ECO:0000256" key="2">
    <source>
        <dbReference type="ARBA" id="ARBA00022857"/>
    </source>
</evidence>
<comment type="caution">
    <text evidence="4">The sequence shown here is derived from an EMBL/GenBank/DDBJ whole genome shotgun (WGS) entry which is preliminary data.</text>
</comment>
<dbReference type="EMBL" id="NPKH01000023">
    <property type="protein sequence ID" value="PAP94207.1"/>
    <property type="molecule type" value="Genomic_DNA"/>
</dbReference>
<dbReference type="Pfam" id="PF05368">
    <property type="entry name" value="NmrA"/>
    <property type="match status" value="1"/>
</dbReference>
<evidence type="ECO:0000313" key="5">
    <source>
        <dbReference type="Proteomes" id="UP000215931"/>
    </source>
</evidence>
<keyword evidence="5" id="KW-1185">Reference proteome</keyword>
<dbReference type="Gene3D" id="3.90.25.10">
    <property type="entry name" value="UDP-galactose 4-epimerase, domain 1"/>
    <property type="match status" value="1"/>
</dbReference>
<accession>A0A271KGB6</accession>
<name>A0A271KGB6_9HYPH</name>
<evidence type="ECO:0000256" key="1">
    <source>
        <dbReference type="ARBA" id="ARBA00006328"/>
    </source>
</evidence>